<comment type="caution">
    <text evidence="2">The sequence shown here is derived from an EMBL/GenBank/DDBJ whole genome shotgun (WGS) entry which is preliminary data.</text>
</comment>
<accession>A0AAD5VI79</accession>
<evidence type="ECO:0000313" key="3">
    <source>
        <dbReference type="Proteomes" id="UP001213000"/>
    </source>
</evidence>
<organism evidence="2 3">
    <name type="scientific">Leucocoprinus birnbaumii</name>
    <dbReference type="NCBI Taxonomy" id="56174"/>
    <lineage>
        <taxon>Eukaryota</taxon>
        <taxon>Fungi</taxon>
        <taxon>Dikarya</taxon>
        <taxon>Basidiomycota</taxon>
        <taxon>Agaricomycotina</taxon>
        <taxon>Agaricomycetes</taxon>
        <taxon>Agaricomycetidae</taxon>
        <taxon>Agaricales</taxon>
        <taxon>Agaricineae</taxon>
        <taxon>Agaricaceae</taxon>
        <taxon>Leucocoprinus</taxon>
    </lineage>
</organism>
<proteinExistence type="predicted"/>
<dbReference type="EMBL" id="JANIEX010001918">
    <property type="protein sequence ID" value="KAJ3553404.1"/>
    <property type="molecule type" value="Genomic_DNA"/>
</dbReference>
<feature type="compositionally biased region" description="Low complexity" evidence="1">
    <location>
        <begin position="58"/>
        <end position="84"/>
    </location>
</feature>
<keyword evidence="3" id="KW-1185">Reference proteome</keyword>
<gene>
    <name evidence="2" type="ORF">NP233_g12652</name>
</gene>
<evidence type="ECO:0000313" key="2">
    <source>
        <dbReference type="EMBL" id="KAJ3553404.1"/>
    </source>
</evidence>
<feature type="compositionally biased region" description="Pro residues" evidence="1">
    <location>
        <begin position="133"/>
        <end position="144"/>
    </location>
</feature>
<name>A0AAD5VI79_9AGAR</name>
<protein>
    <submittedName>
        <fullName evidence="2">Uncharacterized protein</fullName>
    </submittedName>
</protein>
<dbReference type="AlphaFoldDB" id="A0AAD5VI79"/>
<reference evidence="2" key="1">
    <citation type="submission" date="2022-07" db="EMBL/GenBank/DDBJ databases">
        <title>Genome Sequence of Leucocoprinus birnbaumii.</title>
        <authorList>
            <person name="Buettner E."/>
        </authorList>
    </citation>
    <scope>NUCLEOTIDE SEQUENCE</scope>
    <source>
        <strain evidence="2">VT141</strain>
    </source>
</reference>
<feature type="region of interest" description="Disordered" evidence="1">
    <location>
        <begin position="58"/>
        <end position="150"/>
    </location>
</feature>
<dbReference type="Proteomes" id="UP001213000">
    <property type="component" value="Unassembled WGS sequence"/>
</dbReference>
<sequence length="286" mass="30801">MQLYLVNNDPLDTLLVSQDGEPKYLIRSSVDTSTKTAEDVQLSSSLDLDVYSESSSSLSSARTHSSSSSSSNSSLISSSSLASSTPPAPYHRLSPPHLGHRPRPAGLHPSIPIARTHSNPHPDSHRNWQDPSSPHPSPTLPPFVPSAAGPSRLVTNIKRLDRHNSSHGNVETEVGRVEYSGDDAVTKVQLCHLGMELCAPAVQRRKRKSSDGASTPAPSTSVTGSQSISTVTTRGNDAGTALNAFRDFCVESQKKRETGASLEEPGFYDESEAIPDPYVFFFLLRL</sequence>
<feature type="region of interest" description="Disordered" evidence="1">
    <location>
        <begin position="204"/>
        <end position="236"/>
    </location>
</feature>
<feature type="compositionally biased region" description="Polar residues" evidence="1">
    <location>
        <begin position="211"/>
        <end position="235"/>
    </location>
</feature>
<evidence type="ECO:0000256" key="1">
    <source>
        <dbReference type="SAM" id="MobiDB-lite"/>
    </source>
</evidence>